<dbReference type="Pfam" id="PF00069">
    <property type="entry name" value="Pkinase"/>
    <property type="match status" value="1"/>
</dbReference>
<sequence length="147" mass="16635">MELVEDARPLYQCVWRFRDTHRFPEAVARHFAAQLVVAIGVLHELRYVHRDLKSGNVLVDQRGNAKIIDYGFAMRLGDDEKQHEPQEEKNVTAASICGTHYIVAPEMSLGLSYGFEIDWWYVSRVVAITAGIGGDFIGIEWDAGRSV</sequence>
<keyword evidence="5" id="KW-0067">ATP-binding</keyword>
<evidence type="ECO:0000256" key="1">
    <source>
        <dbReference type="ARBA" id="ARBA00022527"/>
    </source>
</evidence>
<reference evidence="7" key="1">
    <citation type="submission" date="2021-12" db="EMBL/GenBank/DDBJ databases">
        <title>Prjna785345.</title>
        <authorList>
            <person name="Rujirawat T."/>
            <person name="Krajaejun T."/>
        </authorList>
    </citation>
    <scope>NUCLEOTIDE SEQUENCE</scope>
    <source>
        <strain evidence="7">Pi057C3</strain>
    </source>
</reference>
<evidence type="ECO:0000256" key="2">
    <source>
        <dbReference type="ARBA" id="ARBA00022679"/>
    </source>
</evidence>
<evidence type="ECO:0000313" key="8">
    <source>
        <dbReference type="Proteomes" id="UP001209570"/>
    </source>
</evidence>
<protein>
    <recommendedName>
        <fullName evidence="6">Protein kinase domain-containing protein</fullName>
    </recommendedName>
</protein>
<dbReference type="GO" id="GO:0005634">
    <property type="term" value="C:nucleus"/>
    <property type="evidence" value="ECO:0007669"/>
    <property type="project" value="TreeGrafter"/>
</dbReference>
<dbReference type="GO" id="GO:0005829">
    <property type="term" value="C:cytosol"/>
    <property type="evidence" value="ECO:0007669"/>
    <property type="project" value="TreeGrafter"/>
</dbReference>
<dbReference type="GO" id="GO:0005524">
    <property type="term" value="F:ATP binding"/>
    <property type="evidence" value="ECO:0007669"/>
    <property type="project" value="UniProtKB-KW"/>
</dbReference>
<feature type="domain" description="Protein kinase" evidence="6">
    <location>
        <begin position="1"/>
        <end position="147"/>
    </location>
</feature>
<dbReference type="Gene3D" id="1.10.510.10">
    <property type="entry name" value="Transferase(Phosphotransferase) domain 1"/>
    <property type="match status" value="1"/>
</dbReference>
<evidence type="ECO:0000256" key="4">
    <source>
        <dbReference type="ARBA" id="ARBA00022777"/>
    </source>
</evidence>
<keyword evidence="8" id="KW-1185">Reference proteome</keyword>
<dbReference type="PANTHER" id="PTHR24353:SF153">
    <property type="entry name" value="CAMP-DEPENDENT PROTEIN KINASE CATALYTIC SUBUNIT 1"/>
    <property type="match status" value="1"/>
</dbReference>
<evidence type="ECO:0000313" key="7">
    <source>
        <dbReference type="EMBL" id="KAJ0389443.1"/>
    </source>
</evidence>
<dbReference type="SMART" id="SM00220">
    <property type="entry name" value="S_TKc"/>
    <property type="match status" value="1"/>
</dbReference>
<accession>A0AAD5LQF8</accession>
<dbReference type="EMBL" id="JAKCXM010003823">
    <property type="protein sequence ID" value="KAJ0389443.1"/>
    <property type="molecule type" value="Genomic_DNA"/>
</dbReference>
<dbReference type="GO" id="GO:0004691">
    <property type="term" value="F:cAMP-dependent protein kinase activity"/>
    <property type="evidence" value="ECO:0007669"/>
    <property type="project" value="TreeGrafter"/>
</dbReference>
<dbReference type="SUPFAM" id="SSF56112">
    <property type="entry name" value="Protein kinase-like (PK-like)"/>
    <property type="match status" value="1"/>
</dbReference>
<keyword evidence="4" id="KW-0418">Kinase</keyword>
<dbReference type="InterPro" id="IPR011009">
    <property type="entry name" value="Kinase-like_dom_sf"/>
</dbReference>
<evidence type="ECO:0000259" key="6">
    <source>
        <dbReference type="PROSITE" id="PS50011"/>
    </source>
</evidence>
<dbReference type="Proteomes" id="UP001209570">
    <property type="component" value="Unassembled WGS sequence"/>
</dbReference>
<keyword evidence="2" id="KW-0808">Transferase</keyword>
<gene>
    <name evidence="7" type="ORF">P43SY_010855</name>
</gene>
<dbReference type="AlphaFoldDB" id="A0AAD5LQF8"/>
<comment type="caution">
    <text evidence="7">The sequence shown here is derived from an EMBL/GenBank/DDBJ whole genome shotgun (WGS) entry which is preliminary data.</text>
</comment>
<dbReference type="PROSITE" id="PS50011">
    <property type="entry name" value="PROTEIN_KINASE_DOM"/>
    <property type="match status" value="1"/>
</dbReference>
<evidence type="ECO:0000256" key="3">
    <source>
        <dbReference type="ARBA" id="ARBA00022741"/>
    </source>
</evidence>
<evidence type="ECO:0000256" key="5">
    <source>
        <dbReference type="ARBA" id="ARBA00022840"/>
    </source>
</evidence>
<dbReference type="InterPro" id="IPR000719">
    <property type="entry name" value="Prot_kinase_dom"/>
</dbReference>
<name>A0AAD5LQF8_PYTIN</name>
<keyword evidence="3" id="KW-0547">Nucleotide-binding</keyword>
<keyword evidence="1" id="KW-0723">Serine/threonine-protein kinase</keyword>
<organism evidence="7 8">
    <name type="scientific">Pythium insidiosum</name>
    <name type="common">Pythiosis disease agent</name>
    <dbReference type="NCBI Taxonomy" id="114742"/>
    <lineage>
        <taxon>Eukaryota</taxon>
        <taxon>Sar</taxon>
        <taxon>Stramenopiles</taxon>
        <taxon>Oomycota</taxon>
        <taxon>Peronosporomycetes</taxon>
        <taxon>Pythiales</taxon>
        <taxon>Pythiaceae</taxon>
        <taxon>Pythium</taxon>
    </lineage>
</organism>
<dbReference type="InterPro" id="IPR008271">
    <property type="entry name" value="Ser/Thr_kinase_AS"/>
</dbReference>
<dbReference type="PANTHER" id="PTHR24353">
    <property type="entry name" value="CYCLIC NUCLEOTIDE-DEPENDENT PROTEIN KINASE"/>
    <property type="match status" value="1"/>
</dbReference>
<proteinExistence type="predicted"/>
<dbReference type="GO" id="GO:0005952">
    <property type="term" value="C:cAMP-dependent protein kinase complex"/>
    <property type="evidence" value="ECO:0007669"/>
    <property type="project" value="TreeGrafter"/>
</dbReference>
<dbReference type="PROSITE" id="PS00108">
    <property type="entry name" value="PROTEIN_KINASE_ST"/>
    <property type="match status" value="1"/>
</dbReference>